<dbReference type="AlphaFoldDB" id="A0A0C2G885"/>
<name>A0A0C2G885_9BILA</name>
<dbReference type="EMBL" id="KN741696">
    <property type="protein sequence ID" value="KIH53241.1"/>
    <property type="molecule type" value="Genomic_DNA"/>
</dbReference>
<reference evidence="1 2" key="1">
    <citation type="submission" date="2013-12" db="EMBL/GenBank/DDBJ databases">
        <title>Draft genome of the parsitic nematode Ancylostoma duodenale.</title>
        <authorList>
            <person name="Mitreva M."/>
        </authorList>
    </citation>
    <scope>NUCLEOTIDE SEQUENCE [LARGE SCALE GENOMIC DNA]</scope>
    <source>
        <strain evidence="1 2">Zhejiang</strain>
    </source>
</reference>
<organism evidence="1 2">
    <name type="scientific">Ancylostoma duodenale</name>
    <dbReference type="NCBI Taxonomy" id="51022"/>
    <lineage>
        <taxon>Eukaryota</taxon>
        <taxon>Metazoa</taxon>
        <taxon>Ecdysozoa</taxon>
        <taxon>Nematoda</taxon>
        <taxon>Chromadorea</taxon>
        <taxon>Rhabditida</taxon>
        <taxon>Rhabditina</taxon>
        <taxon>Rhabditomorpha</taxon>
        <taxon>Strongyloidea</taxon>
        <taxon>Ancylostomatidae</taxon>
        <taxon>Ancylostomatinae</taxon>
        <taxon>Ancylostoma</taxon>
    </lineage>
</organism>
<dbReference type="OrthoDB" id="5866289at2759"/>
<gene>
    <name evidence="1" type="ORF">ANCDUO_16637</name>
</gene>
<evidence type="ECO:0000313" key="2">
    <source>
        <dbReference type="Proteomes" id="UP000054047"/>
    </source>
</evidence>
<accession>A0A0C2G885</accession>
<keyword evidence="2" id="KW-1185">Reference proteome</keyword>
<protein>
    <submittedName>
        <fullName evidence="1">Uncharacterized protein</fullName>
    </submittedName>
</protein>
<proteinExistence type="predicted"/>
<dbReference type="Proteomes" id="UP000054047">
    <property type="component" value="Unassembled WGS sequence"/>
</dbReference>
<sequence>MSGLMVCSQYVDDAALIEGRRFSRPKKKAATRRSAVDSVELDLYGEDAIAPASAIVDEDELLYGDTGNAIFLVEPTYWLILARDSGKIVIHSLPDMSIVYQFLKFGLMPEIVTDLMPDEEEKDKKEQGIFS</sequence>
<evidence type="ECO:0000313" key="1">
    <source>
        <dbReference type="EMBL" id="KIH53241.1"/>
    </source>
</evidence>